<evidence type="ECO:0000256" key="2">
    <source>
        <dbReference type="ARBA" id="ARBA00022692"/>
    </source>
</evidence>
<dbReference type="SUPFAM" id="SSF90123">
    <property type="entry name" value="ABC transporter transmembrane region"/>
    <property type="match status" value="1"/>
</dbReference>
<comment type="caution">
    <text evidence="6">The sequence shown here is derived from an EMBL/GenBank/DDBJ whole genome shotgun (WGS) entry which is preliminary data.</text>
</comment>
<organism evidence="6 7">
    <name type="scientific">Candidatus Kerfeldbacteria bacterium CG08_land_8_20_14_0_20_40_16</name>
    <dbReference type="NCBI Taxonomy" id="2014244"/>
    <lineage>
        <taxon>Bacteria</taxon>
        <taxon>Candidatus Kerfeldiibacteriota</taxon>
    </lineage>
</organism>
<dbReference type="InterPro" id="IPR036640">
    <property type="entry name" value="ABC1_TM_sf"/>
</dbReference>
<reference evidence="6 7" key="1">
    <citation type="submission" date="2017-09" db="EMBL/GenBank/DDBJ databases">
        <title>Depth-based differentiation of microbial function through sediment-hosted aquifers and enrichment of novel symbionts in the deep terrestrial subsurface.</title>
        <authorList>
            <person name="Probst A.J."/>
            <person name="Ladd B."/>
            <person name="Jarett J.K."/>
            <person name="Geller-Mcgrath D.E."/>
            <person name="Sieber C.M."/>
            <person name="Emerson J.B."/>
            <person name="Anantharaman K."/>
            <person name="Thomas B.C."/>
            <person name="Malmstrom R."/>
            <person name="Stieglmeier M."/>
            <person name="Klingl A."/>
            <person name="Woyke T."/>
            <person name="Ryan C.M."/>
            <person name="Banfield J.F."/>
        </authorList>
    </citation>
    <scope>NUCLEOTIDE SEQUENCE [LARGE SCALE GENOMIC DNA]</scope>
    <source>
        <strain evidence="6">CG08_land_8_20_14_0_20_40_16</strain>
    </source>
</reference>
<evidence type="ECO:0000256" key="1">
    <source>
        <dbReference type="ARBA" id="ARBA00004651"/>
    </source>
</evidence>
<evidence type="ECO:0000256" key="3">
    <source>
        <dbReference type="ARBA" id="ARBA00022989"/>
    </source>
</evidence>
<gene>
    <name evidence="6" type="ORF">COT24_01910</name>
</gene>
<dbReference type="Proteomes" id="UP000231542">
    <property type="component" value="Unassembled WGS sequence"/>
</dbReference>
<protein>
    <submittedName>
        <fullName evidence="6">Uncharacterized protein</fullName>
    </submittedName>
</protein>
<dbReference type="EMBL" id="PEXU01000023">
    <property type="protein sequence ID" value="PIS42732.1"/>
    <property type="molecule type" value="Genomic_DNA"/>
</dbReference>
<comment type="subcellular location">
    <subcellularLocation>
        <location evidence="1">Cell membrane</location>
        <topology evidence="1">Multi-pass membrane protein</topology>
    </subcellularLocation>
</comment>
<keyword evidence="4 5" id="KW-0472">Membrane</keyword>
<name>A0A2H0YYB7_9BACT</name>
<evidence type="ECO:0000313" key="6">
    <source>
        <dbReference type="EMBL" id="PIS42732.1"/>
    </source>
</evidence>
<keyword evidence="3 5" id="KW-1133">Transmembrane helix</keyword>
<evidence type="ECO:0000313" key="7">
    <source>
        <dbReference type="Proteomes" id="UP000231542"/>
    </source>
</evidence>
<dbReference type="GO" id="GO:0005886">
    <property type="term" value="C:plasma membrane"/>
    <property type="evidence" value="ECO:0007669"/>
    <property type="project" value="UniProtKB-SubCell"/>
</dbReference>
<proteinExistence type="predicted"/>
<keyword evidence="2 5" id="KW-0812">Transmembrane</keyword>
<evidence type="ECO:0000256" key="4">
    <source>
        <dbReference type="ARBA" id="ARBA00023136"/>
    </source>
</evidence>
<dbReference type="GO" id="GO:0005524">
    <property type="term" value="F:ATP binding"/>
    <property type="evidence" value="ECO:0007669"/>
    <property type="project" value="InterPro"/>
</dbReference>
<dbReference type="AlphaFoldDB" id="A0A2H0YYB7"/>
<sequence length="184" mass="20845">MWIFIGIVLLIFGIWQAFQLGQSSPILSWIGLLSGIIIVFISSWKIGLALLILFGLFVLFSQIVGNDRKKIKRIILTFKNEKGSNPTASEDAICRKIIASRLYITRISNPIGIKTIDDAIMYVTHIFSEPTLTISKTCHWIITHEKGGQDSISKVKSRQDLNSHFEKTAKLDRIIKNYKKQLLA</sequence>
<feature type="transmembrane region" description="Helical" evidence="5">
    <location>
        <begin position="29"/>
        <end position="60"/>
    </location>
</feature>
<evidence type="ECO:0000256" key="5">
    <source>
        <dbReference type="SAM" id="Phobius"/>
    </source>
</evidence>
<accession>A0A2H0YYB7</accession>